<feature type="non-terminal residue" evidence="3">
    <location>
        <position position="653"/>
    </location>
</feature>
<dbReference type="RefSeq" id="WP_204158687.1">
    <property type="nucleotide sequence ID" value="NZ_JACSOD020000396.1"/>
</dbReference>
<reference evidence="3 4" key="1">
    <citation type="submission" date="2021-02" db="EMBL/GenBank/DDBJ databases">
        <authorList>
            <person name="Jung H.S."/>
            <person name="Chun B.H."/>
            <person name="Jeon C.O."/>
        </authorList>
    </citation>
    <scope>NUCLEOTIDE SEQUENCE [LARGE SCALE GENOMIC DNA]</scope>
    <source>
        <strain evidence="3 4">LMG 25203</strain>
    </source>
</reference>
<feature type="signal peptide" evidence="1">
    <location>
        <begin position="1"/>
        <end position="25"/>
    </location>
</feature>
<organism evidence="3 4">
    <name type="scientific">Flavobacterium macrobrachii</name>
    <dbReference type="NCBI Taxonomy" id="591204"/>
    <lineage>
        <taxon>Bacteria</taxon>
        <taxon>Pseudomonadati</taxon>
        <taxon>Bacteroidota</taxon>
        <taxon>Flavobacteriia</taxon>
        <taxon>Flavobacteriales</taxon>
        <taxon>Flavobacteriaceae</taxon>
        <taxon>Flavobacterium</taxon>
    </lineage>
</organism>
<dbReference type="InterPro" id="IPR001322">
    <property type="entry name" value="Lamin_tail_dom"/>
</dbReference>
<dbReference type="Proteomes" id="UP000759529">
    <property type="component" value="Unassembled WGS sequence"/>
</dbReference>
<dbReference type="Pfam" id="PF19081">
    <property type="entry name" value="Ig_7"/>
    <property type="match status" value="1"/>
</dbReference>
<evidence type="ECO:0000313" key="4">
    <source>
        <dbReference type="Proteomes" id="UP000759529"/>
    </source>
</evidence>
<dbReference type="Pfam" id="PF00932">
    <property type="entry name" value="LTD"/>
    <property type="match status" value="1"/>
</dbReference>
<evidence type="ECO:0000256" key="1">
    <source>
        <dbReference type="SAM" id="SignalP"/>
    </source>
</evidence>
<evidence type="ECO:0000313" key="3">
    <source>
        <dbReference type="EMBL" id="MBM6498169.1"/>
    </source>
</evidence>
<dbReference type="EMBL" id="JACSOD020000396">
    <property type="protein sequence ID" value="MBM6498169.1"/>
    <property type="molecule type" value="Genomic_DNA"/>
</dbReference>
<feature type="chain" id="PRO_5047329041" evidence="1">
    <location>
        <begin position="26"/>
        <end position="653"/>
    </location>
</feature>
<dbReference type="PROSITE" id="PS51841">
    <property type="entry name" value="LTD"/>
    <property type="match status" value="1"/>
</dbReference>
<proteinExistence type="predicted"/>
<accession>A0ABS2CT69</accession>
<dbReference type="InterPro" id="IPR044023">
    <property type="entry name" value="Ig_7"/>
</dbReference>
<protein>
    <submittedName>
        <fullName evidence="3">Lamin tail domain-containing protein</fullName>
    </submittedName>
</protein>
<feature type="domain" description="LTD" evidence="2">
    <location>
        <begin position="19"/>
        <end position="228"/>
    </location>
</feature>
<comment type="caution">
    <text evidence="3">The sequence shown here is derived from an EMBL/GenBank/DDBJ whole genome shotgun (WGS) entry which is preliminary data.</text>
</comment>
<gene>
    <name evidence="3" type="ORF">H9X54_002505</name>
</gene>
<keyword evidence="4" id="KW-1185">Reference proteome</keyword>
<evidence type="ECO:0000259" key="2">
    <source>
        <dbReference type="PROSITE" id="PS51841"/>
    </source>
</evidence>
<sequence length="653" mass="66538">MPFLSFIKKNLLFFLLISFTFSVNAQVVINELMVRPPGTVNTPPNGLIYNSSQEYIELYNRGCLPINVSGYFIAMKQTIGTINTGGTIRIPNVAAATIPVGGHIVLASANPAGAALGNVDIPLAAADYCLYNGNFVLANTDGWCALYDASGVAIDCVYWSSSAANLTSNASDYNTGPLCLPTGSPAVTLQTPFQLNTSNPTIVRYGGANPSTGSPLSRQQDGSVTWVQNLSSSINSGSATGNCNGGTCVTPPLPAAPIVTTPVNYCQNAVASPLSATPIVGGTLNWYGTNSSGGTASSTAPTPSTATVGLTTFYVSQTVGGCESPRAAIVVNVTASSSSVISCGTSTTTSVIFNWTAATGATGYTVSYQVNTATPVNVGAIGNVFTYTINSLNSGDNVTITVTPTGGVATCFTASTFSCATLVNNACGACATPTCPIVGVSSYANLNFSAGSCNTWTPQATNTTLTNYYLVTSDSSGFLGIAQQATSTPGCIVRSTVIRPLATSCNIATTISPSVTNANGVASGFNPEWYGLTPNTQYVVVETVVLSATCFLTSLCTNYYGCSTPSAPTVGSITQPTCTTATGSFQITGYNAANTYIFNPGVVSISATGLVTANANTYTFTVTNASGCTSPSSTNIIVSAQPSTPSAPTVGAI</sequence>
<keyword evidence="1" id="KW-0732">Signal</keyword>
<name>A0ABS2CT69_9FLAO</name>